<dbReference type="GO" id="GO:0003677">
    <property type="term" value="F:DNA binding"/>
    <property type="evidence" value="ECO:0007669"/>
    <property type="project" value="InterPro"/>
</dbReference>
<dbReference type="OrthoDB" id="1562405at2759"/>
<keyword evidence="1" id="KW-0235">DNA replication</keyword>
<dbReference type="Pfam" id="PF10344">
    <property type="entry name" value="Hobbit"/>
    <property type="match status" value="1"/>
</dbReference>
<feature type="transmembrane region" description="Helical" evidence="4">
    <location>
        <begin position="512"/>
        <end position="532"/>
    </location>
</feature>
<protein>
    <recommendedName>
        <fullName evidence="10">DNA polymerase II subunit 2</fullName>
    </recommendedName>
</protein>
<keyword evidence="9" id="KW-1185">Reference proteome</keyword>
<keyword evidence="4" id="KW-1133">Transmembrane helix</keyword>
<dbReference type="SMART" id="SM01215">
    <property type="entry name" value="Fmp27_SW"/>
    <property type="match status" value="1"/>
</dbReference>
<evidence type="ECO:0000256" key="2">
    <source>
        <dbReference type="SAM" id="Coils"/>
    </source>
</evidence>
<dbReference type="InterPro" id="IPR007185">
    <property type="entry name" value="DNA_pol_a/d/e_bsu"/>
</dbReference>
<proteinExistence type="predicted"/>
<keyword evidence="4" id="KW-0812">Transmembrane</keyword>
<dbReference type="PANTHER" id="PTHR15678:SF6">
    <property type="entry name" value="BRIDGE-LIKE LIPID TRANSFER PROTEIN FAMILY MEMBER 2"/>
    <property type="match status" value="1"/>
</dbReference>
<keyword evidence="4" id="KW-0472">Membrane</keyword>
<feature type="region of interest" description="Disordered" evidence="3">
    <location>
        <begin position="3093"/>
        <end position="3120"/>
    </location>
</feature>
<dbReference type="SMART" id="SM01214">
    <property type="entry name" value="Fmp27_GFWDK"/>
    <property type="match status" value="1"/>
</dbReference>
<dbReference type="EMBL" id="JAACJO010000001">
    <property type="protein sequence ID" value="KAF5363337.1"/>
    <property type="molecule type" value="Genomic_DNA"/>
</dbReference>
<dbReference type="InterPro" id="IPR019449">
    <property type="entry name" value="FMP27_WPPW_RBG"/>
</dbReference>
<keyword evidence="2" id="KW-0175">Coiled coil</keyword>
<dbReference type="InterPro" id="IPR019415">
    <property type="entry name" value="FMP27_SW_RBG"/>
</dbReference>
<evidence type="ECO:0000259" key="7">
    <source>
        <dbReference type="SMART" id="SM01216"/>
    </source>
</evidence>
<evidence type="ECO:0000256" key="1">
    <source>
        <dbReference type="ARBA" id="ARBA00022705"/>
    </source>
</evidence>
<evidence type="ECO:0000313" key="9">
    <source>
        <dbReference type="Proteomes" id="UP000559027"/>
    </source>
</evidence>
<dbReference type="Pfam" id="PF04042">
    <property type="entry name" value="DNA_pol_E_B"/>
    <property type="match status" value="1"/>
</dbReference>
<gene>
    <name evidence="8" type="ORF">D9756_000466</name>
</gene>
<evidence type="ECO:0000256" key="3">
    <source>
        <dbReference type="SAM" id="MobiDB-lite"/>
    </source>
</evidence>
<reference evidence="8 9" key="1">
    <citation type="journal article" date="2020" name="ISME J.">
        <title>Uncovering the hidden diversity of litter-decomposition mechanisms in mushroom-forming fungi.</title>
        <authorList>
            <person name="Floudas D."/>
            <person name="Bentzer J."/>
            <person name="Ahren D."/>
            <person name="Johansson T."/>
            <person name="Persson P."/>
            <person name="Tunlid A."/>
        </authorList>
    </citation>
    <scope>NUCLEOTIDE SEQUENCE [LARGE SCALE GENOMIC DNA]</scope>
    <source>
        <strain evidence="8 9">CBS 146.42</strain>
    </source>
</reference>
<evidence type="ECO:0000313" key="8">
    <source>
        <dbReference type="EMBL" id="KAF5363337.1"/>
    </source>
</evidence>
<feature type="compositionally biased region" description="Polar residues" evidence="3">
    <location>
        <begin position="3106"/>
        <end position="3116"/>
    </location>
</feature>
<dbReference type="InterPro" id="IPR045167">
    <property type="entry name" value="Hobbit"/>
</dbReference>
<name>A0A8H5LN52_9AGAR</name>
<evidence type="ECO:0000259" key="5">
    <source>
        <dbReference type="SMART" id="SM01214"/>
    </source>
</evidence>
<evidence type="ECO:0000256" key="4">
    <source>
        <dbReference type="SAM" id="Phobius"/>
    </source>
</evidence>
<feature type="domain" description="FMP27/BLTP2/Hobbit GFWDK motif-containing RBG unit" evidence="5">
    <location>
        <begin position="1859"/>
        <end position="2012"/>
    </location>
</feature>
<feature type="compositionally biased region" description="Basic residues" evidence="3">
    <location>
        <begin position="3276"/>
        <end position="3285"/>
    </location>
</feature>
<dbReference type="SMART" id="SM01216">
    <property type="entry name" value="Fmp27_WPPW"/>
    <property type="match status" value="1"/>
</dbReference>
<accession>A0A8H5LN52</accession>
<feature type="domain" description="FMP27 WPPW motif-containing RBG unit" evidence="7">
    <location>
        <begin position="2248"/>
        <end position="2677"/>
    </location>
</feature>
<feature type="compositionally biased region" description="Polar residues" evidence="3">
    <location>
        <begin position="3314"/>
        <end position="3334"/>
    </location>
</feature>
<sequence length="3334" mass="373496">MADVRQRAIIKVFRKYSNALGPDALSFIEDILTEHEIAEEDLESSIETLAREYNKQDDAAMKVSIEVLQRVYMSLQDQDDDAGGAGDGAAYRDGLNLENHLWFIDSYEMPRWHWSNERGSFERASSSTSVSGSPESRIAAMRDRLDIIRQCILRNEHFAPSTIPSRDREKLVTLKSTKQLLGRPGQRFLLLGMLTHNKEGKMCLEDADGSVGLDYSTLDEPGEGLYTEGCFALVEGEYTEDATLEVIAIGQPPSEPRATARSIYGHIDFLGKGATSILEDAHLAVRVQEELQDMNFFFLSDVWLDVPETLQNLQRMFDNCIENDFIPKVIVLCGNFSSKSISQGSGRDIQRYQGAFVSRYPCDFVSDITTIDGFDALADLVAQYPPITRAAHFVFVPGPLDLTLNSILPRRPIMSSFTTKLKSKIPKVHFASNPCRIKFFDQEIVIFREDLMSKMLRNMVGAKPDVSSADLKRYIFCSNSMTQWNISTLFYTLVYVLLIGNPTTYWSRALIWLVRITTISLLLRTYIAPWLLTLTSKHIRIRSISLRSIKGLYFKKGRWSYRAERIGYVFGTVEGRKRLTVRIDGLKIEMEKAVEVEGGEKHTKRARHRRNLTLADLNPSPLAGYLWRVFTNVALALEPWLRPLIRNVVVACLRVGIQWIPTVTQALSFELHSTVFTLTQIPGTQIVADEINLHAELNLVQVESLAENSVQERGDNEADGRKVPAASSWTFYGMAGWKKKMSDGLRRALDRAWGAMHGTATVSFKLSDIAGTTPKRGQPGHEGTRTFLRLPGIVALDGRLAFSPRTASIDANSITLGLKVDEAAIGVDLLNDVLRVIVPPKQKSAMNAVNATPAPGAPLPVTPASPKPPIEIAAVVPVERPSQKRSRSSTLFSAGFLPMSPAAAFGSLEGRLLPSRASAMPFLRAFSSSISSTGRLFVQPHRRLRDQRYKSTLSTISKVAVEISSVSLSFSSTTSQTIYYKTAIKDVRVDFHPSSVATDPLHAQWLGHSPKPECFDPESYGLRLRVTTIIVERHKRGDVFPLVTLGTLDFQTVAYQWPSPWLMPCMFMRGDPNAPFLATSLKIGGLELTDRLDDLRDLLERRASKPKNTTAKPSLFTRFDGLQLPRCAIQIHCGVICARMICENNDQRTSSTLETRTNGFNLGLNTQYGSRLAMPSESSPLGLAHLLGSISFNLDPVLCHVRSGWASVGFASDNEFLDDPPVLSIGAIEGGGDLGAEAEEELDVYRIKKSTMFCDVHAIIDTICVELWHADSVSATVQLLAMLPARPPRSSPDNETLVPTRPFSLPSGITLSATLARFIVVVTAPDINPKETDLSRGIGLRALISLEICASGQKPSSNARNLKRLESRMLLGLSKERLADSIAVVAKGQTEPVVSAAARLSIRNFVVRSAVATQYESDDPFLAGRDDFTPTDEEFIRIKSIQVDASLPTSQDKESLQYACQVTVDIPSIRSNFQLGNIYCALLALQTVQNLAHVRRSNQYEGRKPGSPEIAVSVECRIQAFTLRWALPKQTVVSVLEDACFTWLPSQPVRTQFKSLTFWVPPPTMVNRWEHNQDQKWDELLTCHQWDITLPVVDHSISVAAKGESLRLRIPHGYILADLILDLTVVAKAAKHLVQIVKSGVFTDLPAPEPEGPKLSPNMTFEIRSFCIEAIDDPFESRLSAIWRIGLEAVKQRLEREEAFAAKLAAIQAAGDNSDTQVVVEGNHDYRFSAKHSVSVDDARRRLDEVHFLDWKFRLQNLRDSWSRQESTILHRLYGPQVISGKGPFSKSKIAANPEAPPLFRLFITSLNISTSLPMFSLDKVPDFLHEQGKGLPKDTEFSLLVPLHINFTLESVRITVRDLPIPLLHVQRDSDSGVPAWTFDSDIVIAEEMGSDLSSDWIECPVLPANQGIYGTSPLSLHVPKTIMPVKSYACPNIHIATSCPTILSWGVSYNPVIQDIVRIIETLTPNSRDPSPPIGFWDKLRLIAHWKIKFSFKGEVRCYLKGSRDPVYTTDSGAGFVLVWRGSPEWLIGYPNEQRELTQLTSETMLIAIPRFGEPASDGVLDLMQSSVNPYRKICAELHSGVRYGIGFIFERTCDIDCSKCSGNAFQRQCRLFHFTPHHRIRLETKPDKPLLKATDDSYRAFRSDFIHFSFSLVPSTKKRYGITNALHLTPKAFTHFWTWCSLFDSIPTLPIRTGTYYTPRTITPKFGRHIATIKYRIILTKLFVMHGYIDDSRQTWTEGITPWIGVKGMIDELRLDMHQRDQETHVHGIEPDTIKTTHHKSFYAAELVLKGVDLRTILAIFPETLKTEVSTAGSSSTSTYLRLDDLPRTPLSSSWYNVHDFIELDWTSPAEPVVHYLPFATCPRFAYVKRNAAKIGNKPISKFGIEDTHVCLLEQEPSASQIQIALAIDRIDELKRSSTSNTSFTGLQSHQKMIILLEDYIALLRNAEAEADQHHFKKYHMPSEVALPKEWAEFDHAYQLHCLNLFLDKTTRDIMIQYYHSSRERKGFEYHLASRAVKFIRDQAKGVKVKSALDPEERPRNPSNTAQLAASAIRKILRGEGGKSSIDADQQEHLGLQTDPLDGWSDGVTLQKAHCCFLLKPQVVLRDEGSDDVCIVAAVQAKMQSFAIMDNANIDDPISGKIMSRSYTSLSGLQTFSPVHEARPSRLYVPLEVLVDLRCESDEFERLVPQTDATFHYDKFNRLRLRNQVTTEPFVRPSVDTASSIIHTHLHDQTDLIRVHIPHFTVSANDRHFGAISNVVTKLLLFSDATHKARLEKLETLLFTYDFTDLCQAADVIVSLQGRLRAALETERMLENNLRYLPTEEDTKTGRLRLRAHILTLTEELNYLFDAIKLAQDRTDDRMDQKSALLVHASSSELSWRMLGDDKDLLAKLVIQHSNFYWLSRQDSAMVNDLAIGNLQAFDGSRDAIWTEILSKHDEPANHPLHKVCLDSEVERAPAHPSQRNLFLLAHWCILPPVGGISIYETFEVSLHPLKVQVDAKVGRRIMEYLWPDRRHRSQSIDDNSSSSSHSDDDPAPTDPQIISPPIRSSLDSPRALQYLHPDSTVRGSGGGGLAPPSLRKLAASRSFTDLRSTREDHRSRILPSNSGQSGRSHSPDTLAFASTRIKVDSNLIDRRGGDAAVMMTRSSQKTFISVKVASMNLVLSIVKEGSFECHDLRIKTKDLIYRNQTSSFEELVNQFIPSNMNWRGWMKMVFHQPLIPVLPVAKEILSKTKLIGSSRHNDADVRSGKGSDSKKRSLTKFHLPSIGWSRSMHSKQSKKSAQRANIPLYTLQPLTSEPEPLDVDEMGVIQTPQRSSFGSTFPPNHPSSLV</sequence>
<dbReference type="PANTHER" id="PTHR15678">
    <property type="entry name" value="ANTIGEN MLAA-22-RELATED"/>
    <property type="match status" value="1"/>
</dbReference>
<feature type="region of interest" description="Disordered" evidence="3">
    <location>
        <begin position="3274"/>
        <end position="3334"/>
    </location>
</feature>
<dbReference type="GO" id="GO:0006260">
    <property type="term" value="P:DNA replication"/>
    <property type="evidence" value="ECO:0007669"/>
    <property type="project" value="UniProtKB-KW"/>
</dbReference>
<evidence type="ECO:0000259" key="6">
    <source>
        <dbReference type="SMART" id="SM01215"/>
    </source>
</evidence>
<feature type="coiled-coil region" evidence="2">
    <location>
        <begin position="32"/>
        <end position="59"/>
    </location>
</feature>
<feature type="region of interest" description="Disordered" evidence="3">
    <location>
        <begin position="3020"/>
        <end position="3057"/>
    </location>
</feature>
<organism evidence="8 9">
    <name type="scientific">Leucocoprinus leucothites</name>
    <dbReference type="NCBI Taxonomy" id="201217"/>
    <lineage>
        <taxon>Eukaryota</taxon>
        <taxon>Fungi</taxon>
        <taxon>Dikarya</taxon>
        <taxon>Basidiomycota</taxon>
        <taxon>Agaricomycotina</taxon>
        <taxon>Agaricomycetes</taxon>
        <taxon>Agaricomycetidae</taxon>
        <taxon>Agaricales</taxon>
        <taxon>Agaricineae</taxon>
        <taxon>Agaricaceae</taxon>
        <taxon>Leucocoprinus</taxon>
    </lineage>
</organism>
<feature type="transmembrane region" description="Helical" evidence="4">
    <location>
        <begin position="481"/>
        <end position="500"/>
    </location>
</feature>
<evidence type="ECO:0008006" key="10">
    <source>
        <dbReference type="Google" id="ProtNLM"/>
    </source>
</evidence>
<dbReference type="Proteomes" id="UP000559027">
    <property type="component" value="Unassembled WGS sequence"/>
</dbReference>
<feature type="domain" description="FMP27 SW motif-containing RBG unit" evidence="6">
    <location>
        <begin position="1738"/>
        <end position="1841"/>
    </location>
</feature>
<dbReference type="InterPro" id="IPR019441">
    <property type="entry name" value="FMP27/BLTP2/Hobbit_GFWDK_RBG"/>
</dbReference>
<comment type="caution">
    <text evidence="8">The sequence shown here is derived from an EMBL/GenBank/DDBJ whole genome shotgun (WGS) entry which is preliminary data.</text>
</comment>